<feature type="signal peptide" evidence="3">
    <location>
        <begin position="1"/>
        <end position="24"/>
    </location>
</feature>
<keyword evidence="1" id="KW-0378">Hydrolase</keyword>
<dbReference type="PANTHER" id="PTHR10340:SF57">
    <property type="entry name" value="METALLOPHOS DOMAIN-CONTAINING PROTEIN"/>
    <property type="match status" value="1"/>
</dbReference>
<feature type="chain" id="PRO_5022016489" evidence="3">
    <location>
        <begin position="25"/>
        <end position="491"/>
    </location>
</feature>
<sequence>MTLPGLATAVAMGLCLLGASVAWAAKPAGTVASVAEPAPFLVVSDLHFNPLDDASLAARLDAAPAKEWPAILDSAAGRRLSPFGRDSNWFLLRSAFAAMRQAQRHPAYILHTGDMLAHDFRDTFEETLPAHKGDDAAYRAFTLKTVTVLLEALRQTFPGVPVLTALGNNDSYCGDYAVAPNGPFLADTLPLLTQGFGPGLGEGADAAAIDRDWRLAGNYVIRHPTLKGVRIVSFDTVPLARKYKNSCGRPGDTPQDTTLAWLHQALADAKAAGDSVWLITHVVPGIDSYATASAWAKAGKEAATAGQPAPSCTAPVELFAPGMEARFEAELAPYHDIVKVLFAGHVHMDDLRLMGPPGAGVPVLVTPAVSPVYQQSPAFKLGVAAADGSVAHLTTYYLANLVDGPSLRTARWLPEYDTARVWGAPALTPQALRAIIAHIRDSGPARARYRAIYSVARPDASAMTPDNQPLYLCALDQTLVDGYTRCACPQP</sequence>
<dbReference type="PANTHER" id="PTHR10340">
    <property type="entry name" value="SPHINGOMYELIN PHOSPHODIESTERASE"/>
    <property type="match status" value="1"/>
</dbReference>
<dbReference type="SUPFAM" id="SSF56300">
    <property type="entry name" value="Metallo-dependent phosphatases"/>
    <property type="match status" value="1"/>
</dbReference>
<keyword evidence="6" id="KW-1185">Reference proteome</keyword>
<keyword evidence="3" id="KW-0732">Signal</keyword>
<evidence type="ECO:0000256" key="3">
    <source>
        <dbReference type="SAM" id="SignalP"/>
    </source>
</evidence>
<dbReference type="GO" id="GO:0016787">
    <property type="term" value="F:hydrolase activity"/>
    <property type="evidence" value="ECO:0007669"/>
    <property type="project" value="UniProtKB-KW"/>
</dbReference>
<dbReference type="Gene3D" id="3.60.21.10">
    <property type="match status" value="1"/>
</dbReference>
<reference evidence="5 6" key="1">
    <citation type="submission" date="2019-06" db="EMBL/GenBank/DDBJ databases">
        <title>Genomic Encyclopedia of Type Strains, Phase IV (KMG-V): Genome sequencing to study the core and pangenomes of soil and plant-associated prokaryotes.</title>
        <authorList>
            <person name="Whitman W."/>
        </authorList>
    </citation>
    <scope>NUCLEOTIDE SEQUENCE [LARGE SCALE GENOMIC DNA]</scope>
    <source>
        <strain evidence="5 6">BR 11622</strain>
    </source>
</reference>
<accession>A0A560H8Q5</accession>
<evidence type="ECO:0000256" key="2">
    <source>
        <dbReference type="ARBA" id="ARBA00023180"/>
    </source>
</evidence>
<proteinExistence type="predicted"/>
<dbReference type="InterPro" id="IPR004843">
    <property type="entry name" value="Calcineurin-like_PHP"/>
</dbReference>
<evidence type="ECO:0000313" key="5">
    <source>
        <dbReference type="EMBL" id="TWB42713.1"/>
    </source>
</evidence>
<dbReference type="EMBL" id="VITR01000006">
    <property type="protein sequence ID" value="TWB42713.1"/>
    <property type="molecule type" value="Genomic_DNA"/>
</dbReference>
<evidence type="ECO:0000256" key="1">
    <source>
        <dbReference type="ARBA" id="ARBA00022801"/>
    </source>
</evidence>
<evidence type="ECO:0000313" key="6">
    <source>
        <dbReference type="Proteomes" id="UP000315751"/>
    </source>
</evidence>
<dbReference type="Pfam" id="PF00149">
    <property type="entry name" value="Metallophos"/>
    <property type="match status" value="1"/>
</dbReference>
<dbReference type="InterPro" id="IPR029052">
    <property type="entry name" value="Metallo-depent_PP-like"/>
</dbReference>
<protein>
    <submittedName>
        <fullName evidence="5">Calcineurin-like phosphoesterase family protein</fullName>
    </submittedName>
</protein>
<evidence type="ECO:0000259" key="4">
    <source>
        <dbReference type="Pfam" id="PF00149"/>
    </source>
</evidence>
<feature type="domain" description="Calcineurin-like phosphoesterase" evidence="4">
    <location>
        <begin position="39"/>
        <end position="348"/>
    </location>
</feature>
<comment type="caution">
    <text evidence="5">The sequence shown here is derived from an EMBL/GenBank/DDBJ whole genome shotgun (WGS) entry which is preliminary data.</text>
</comment>
<keyword evidence="2" id="KW-0325">Glycoprotein</keyword>
<dbReference type="AlphaFoldDB" id="A0A560H8Q5"/>
<organism evidence="5 6">
    <name type="scientific">Nitrospirillum amazonense</name>
    <dbReference type="NCBI Taxonomy" id="28077"/>
    <lineage>
        <taxon>Bacteria</taxon>
        <taxon>Pseudomonadati</taxon>
        <taxon>Pseudomonadota</taxon>
        <taxon>Alphaproteobacteria</taxon>
        <taxon>Rhodospirillales</taxon>
        <taxon>Azospirillaceae</taxon>
        <taxon>Nitrospirillum</taxon>
    </lineage>
</organism>
<dbReference type="Proteomes" id="UP000315751">
    <property type="component" value="Unassembled WGS sequence"/>
</dbReference>
<gene>
    <name evidence="5" type="ORF">FBZ90_106315</name>
</gene>
<name>A0A560H8Q5_9PROT</name>